<name>A0ACC2TF50_9FUNG</name>
<evidence type="ECO:0000313" key="1">
    <source>
        <dbReference type="EMBL" id="KAJ9073205.1"/>
    </source>
</evidence>
<proteinExistence type="predicted"/>
<evidence type="ECO:0000313" key="2">
    <source>
        <dbReference type="Proteomes" id="UP001165960"/>
    </source>
</evidence>
<reference evidence="1" key="1">
    <citation type="submission" date="2022-04" db="EMBL/GenBank/DDBJ databases">
        <title>Genome of the entomopathogenic fungus Entomophthora muscae.</title>
        <authorList>
            <person name="Elya C."/>
            <person name="Lovett B.R."/>
            <person name="Lee E."/>
            <person name="Macias A.M."/>
            <person name="Hajek A.E."/>
            <person name="De Bivort B.L."/>
            <person name="Kasson M.T."/>
            <person name="De Fine Licht H.H."/>
            <person name="Stajich J.E."/>
        </authorList>
    </citation>
    <scope>NUCLEOTIDE SEQUENCE</scope>
    <source>
        <strain evidence="1">Berkeley</strain>
    </source>
</reference>
<protein>
    <submittedName>
        <fullName evidence="1">Uncharacterized protein</fullName>
    </submittedName>
</protein>
<keyword evidence="2" id="KW-1185">Reference proteome</keyword>
<sequence>MSSFNNNQVNELFPGLDKIMQGYAGYLNSKASVYGHYQSSGPSPSPTQESVLSPTTSSMALFAHHAQAAANPNPLSAMTSGTVRNIPDTYSYVNNKLSPAANMKAPAATKQLFTAIAWAPAATTQKPVTTKLSPAVNVQAPAATKQTSTATTRAPAATTQKPVTTKLLPAVNVQAPAATKQMSTATAWAPAATTQKPVTTKLLPAVNVQAPAATKQTSTATTRAPAATTQKPVTTKLLPAVNVQAPTTTKQMSTTAAQAPVASTQKPATTKLLPAANTQTLASIKQMPTATAQAPTTLASPTCKPSSNQAPMGQPATCLPAFAFPCQQTSPHPLLLEIARLGNQERQFPQSQTWEELLPNLVAYQMENVLTGYPTMEIMHQI</sequence>
<dbReference type="EMBL" id="QTSX02002925">
    <property type="protein sequence ID" value="KAJ9073205.1"/>
    <property type="molecule type" value="Genomic_DNA"/>
</dbReference>
<dbReference type="Proteomes" id="UP001165960">
    <property type="component" value="Unassembled WGS sequence"/>
</dbReference>
<organism evidence="1 2">
    <name type="scientific">Entomophthora muscae</name>
    <dbReference type="NCBI Taxonomy" id="34485"/>
    <lineage>
        <taxon>Eukaryota</taxon>
        <taxon>Fungi</taxon>
        <taxon>Fungi incertae sedis</taxon>
        <taxon>Zoopagomycota</taxon>
        <taxon>Entomophthoromycotina</taxon>
        <taxon>Entomophthoromycetes</taxon>
        <taxon>Entomophthorales</taxon>
        <taxon>Entomophthoraceae</taxon>
        <taxon>Entomophthora</taxon>
    </lineage>
</organism>
<comment type="caution">
    <text evidence="1">The sequence shown here is derived from an EMBL/GenBank/DDBJ whole genome shotgun (WGS) entry which is preliminary data.</text>
</comment>
<gene>
    <name evidence="1" type="ORF">DSO57_1019097</name>
</gene>
<accession>A0ACC2TF50</accession>